<dbReference type="VEuPathDB" id="FungiDB:SPPG_04205"/>
<dbReference type="Gene3D" id="1.25.40.10">
    <property type="entry name" value="Tetratricopeptide repeat domain"/>
    <property type="match status" value="1"/>
</dbReference>
<dbReference type="GO" id="GO:0005052">
    <property type="term" value="F:peroxisome matrix targeting signal-1 binding"/>
    <property type="evidence" value="ECO:0007669"/>
    <property type="project" value="TreeGrafter"/>
</dbReference>
<dbReference type="Pfam" id="PF13432">
    <property type="entry name" value="TPR_16"/>
    <property type="match status" value="1"/>
</dbReference>
<comment type="subcellular location">
    <subcellularLocation>
        <location evidence="2">Cytoplasm</location>
    </subcellularLocation>
    <subcellularLocation>
        <location evidence="1">Peroxisome</location>
    </subcellularLocation>
</comment>
<proteinExistence type="inferred from homology"/>
<dbReference type="PROSITE" id="PS50005">
    <property type="entry name" value="TPR"/>
    <property type="match status" value="2"/>
</dbReference>
<evidence type="ECO:0000256" key="8">
    <source>
        <dbReference type="PROSITE-ProRule" id="PRU00339"/>
    </source>
</evidence>
<dbReference type="InParanoid" id="A0A0L0HJR4"/>
<keyword evidence="4" id="KW-0963">Cytoplasm</keyword>
<evidence type="ECO:0000256" key="5">
    <source>
        <dbReference type="ARBA" id="ARBA00022737"/>
    </source>
</evidence>
<dbReference type="AlphaFoldDB" id="A0A0L0HJR4"/>
<dbReference type="eggNOG" id="KOG1125">
    <property type="taxonomic scope" value="Eukaryota"/>
</dbReference>
<feature type="region of interest" description="Disordered" evidence="9">
    <location>
        <begin position="1"/>
        <end position="56"/>
    </location>
</feature>
<dbReference type="InterPro" id="IPR019734">
    <property type="entry name" value="TPR_rpt"/>
</dbReference>
<feature type="repeat" description="TPR" evidence="8">
    <location>
        <begin position="560"/>
        <end position="593"/>
    </location>
</feature>
<dbReference type="FunCoup" id="A0A0L0HJR4">
    <property type="interactions" value="82"/>
</dbReference>
<evidence type="ECO:0000256" key="6">
    <source>
        <dbReference type="ARBA" id="ARBA00022803"/>
    </source>
</evidence>
<dbReference type="OMA" id="NYRMKGP"/>
<dbReference type="PANTHER" id="PTHR10130:SF0">
    <property type="entry name" value="GH08708P"/>
    <property type="match status" value="1"/>
</dbReference>
<dbReference type="InterPro" id="IPR011990">
    <property type="entry name" value="TPR-like_helical_dom_sf"/>
</dbReference>
<gene>
    <name evidence="10" type="ORF">SPPG_04205</name>
</gene>
<evidence type="ECO:0000256" key="9">
    <source>
        <dbReference type="SAM" id="MobiDB-lite"/>
    </source>
</evidence>
<dbReference type="PANTHER" id="PTHR10130">
    <property type="entry name" value="PEROXISOMAL TARGETING SIGNAL 1 RECEPTOR PEX5"/>
    <property type="match status" value="1"/>
</dbReference>
<dbReference type="SMART" id="SM00028">
    <property type="entry name" value="TPR"/>
    <property type="match status" value="4"/>
</dbReference>
<dbReference type="SUPFAM" id="SSF48452">
    <property type="entry name" value="TPR-like"/>
    <property type="match status" value="1"/>
</dbReference>
<protein>
    <submittedName>
        <fullName evidence="10">Uncharacterized protein</fullName>
    </submittedName>
</protein>
<evidence type="ECO:0000256" key="1">
    <source>
        <dbReference type="ARBA" id="ARBA00004275"/>
    </source>
</evidence>
<dbReference type="Pfam" id="PF14559">
    <property type="entry name" value="TPR_19"/>
    <property type="match status" value="1"/>
</dbReference>
<dbReference type="RefSeq" id="XP_016609154.1">
    <property type="nucleotide sequence ID" value="XM_016752450.1"/>
</dbReference>
<reference evidence="10 11" key="1">
    <citation type="submission" date="2009-08" db="EMBL/GenBank/DDBJ databases">
        <title>The Genome Sequence of Spizellomyces punctatus strain DAOM BR117.</title>
        <authorList>
            <consortium name="The Broad Institute Genome Sequencing Platform"/>
            <person name="Russ C."/>
            <person name="Cuomo C."/>
            <person name="Shea T."/>
            <person name="Young S.K."/>
            <person name="Zeng Q."/>
            <person name="Koehrsen M."/>
            <person name="Haas B."/>
            <person name="Borodovsky M."/>
            <person name="Guigo R."/>
            <person name="Alvarado L."/>
            <person name="Berlin A."/>
            <person name="Bochicchio J."/>
            <person name="Borenstein D."/>
            <person name="Chapman S."/>
            <person name="Chen Z."/>
            <person name="Engels R."/>
            <person name="Freedman E."/>
            <person name="Gellesch M."/>
            <person name="Goldberg J."/>
            <person name="Griggs A."/>
            <person name="Gujja S."/>
            <person name="Heiman D."/>
            <person name="Hepburn T."/>
            <person name="Howarth C."/>
            <person name="Jen D."/>
            <person name="Larson L."/>
            <person name="Lewis B."/>
            <person name="Mehta T."/>
            <person name="Park D."/>
            <person name="Pearson M."/>
            <person name="Roberts A."/>
            <person name="Saif S."/>
            <person name="Shenoy N."/>
            <person name="Sisk P."/>
            <person name="Stolte C."/>
            <person name="Sykes S."/>
            <person name="Thomson T."/>
            <person name="Walk T."/>
            <person name="White J."/>
            <person name="Yandava C."/>
            <person name="Burger G."/>
            <person name="Gray M.W."/>
            <person name="Holland P.W.H."/>
            <person name="King N."/>
            <person name="Lang F.B.F."/>
            <person name="Roger A.J."/>
            <person name="Ruiz-Trillo I."/>
            <person name="Lander E."/>
            <person name="Nusbaum C."/>
        </authorList>
    </citation>
    <scope>NUCLEOTIDE SEQUENCE [LARGE SCALE GENOMIC DNA]</scope>
    <source>
        <strain evidence="10 11">DAOM BR117</strain>
    </source>
</reference>
<organism evidence="10 11">
    <name type="scientific">Spizellomyces punctatus (strain DAOM BR117)</name>
    <dbReference type="NCBI Taxonomy" id="645134"/>
    <lineage>
        <taxon>Eukaryota</taxon>
        <taxon>Fungi</taxon>
        <taxon>Fungi incertae sedis</taxon>
        <taxon>Chytridiomycota</taxon>
        <taxon>Chytridiomycota incertae sedis</taxon>
        <taxon>Chytridiomycetes</taxon>
        <taxon>Spizellomycetales</taxon>
        <taxon>Spizellomycetaceae</taxon>
        <taxon>Spizellomyces</taxon>
    </lineage>
</organism>
<keyword evidence="5" id="KW-0677">Repeat</keyword>
<dbReference type="InterPro" id="IPR024111">
    <property type="entry name" value="PEX5/PEX5L"/>
</dbReference>
<evidence type="ECO:0000256" key="2">
    <source>
        <dbReference type="ARBA" id="ARBA00004496"/>
    </source>
</evidence>
<dbReference type="EMBL" id="KQ257455">
    <property type="protein sequence ID" value="KND01115.1"/>
    <property type="molecule type" value="Genomic_DNA"/>
</dbReference>
<evidence type="ECO:0000256" key="3">
    <source>
        <dbReference type="ARBA" id="ARBA00005348"/>
    </source>
</evidence>
<feature type="repeat" description="TPR" evidence="8">
    <location>
        <begin position="594"/>
        <end position="627"/>
    </location>
</feature>
<comment type="similarity">
    <text evidence="3">Belongs to the peroxisomal targeting signal receptor family.</text>
</comment>
<dbReference type="STRING" id="645134.A0A0L0HJR4"/>
<evidence type="ECO:0000313" key="11">
    <source>
        <dbReference type="Proteomes" id="UP000053201"/>
    </source>
</evidence>
<dbReference type="GeneID" id="27687668"/>
<evidence type="ECO:0000256" key="7">
    <source>
        <dbReference type="ARBA" id="ARBA00023140"/>
    </source>
</evidence>
<sequence length="724" mass="81458">MSALRDLVGSGAECSGGNSLSQFTKQLQQDRSLQQERFGFPDEGGSSSSFGLRERPGMERGMDMDNMLGEFFEGAPPDAQRFHQPDVFSMNSLGKELERIGPQATMPVKSDWAVDFARQSEGRPMDGMNAMQFSEFEDIYQREEQVGPVGAPEAWAVEFHSRHHEMQGPHVHHEIAEFERAFEEAKHQVSWEAEFAKSEDPANWASEFESSQAQSWINEFTEQEGLTVDGATSKEALAQTAGMLLDAVENSANPKFRESKFLDFMKKLRDQEVSIEGNKVVEQTTPFNAADSWAQEFGASIKSQNWEEEFSSQMGQAGPAQVSGQVNGNPAMWAEEFSGKRESDWATEFGGYGPKLEDKNWTTEFERQQMERNWAEEFNKNMPADLDAEVFEDGYWNAWDNNEAIDQHQGRALGGRYEEYEFTANNPYLDRETPVNYRNLTEAILVLEAAVQKDSTNANAWYELGIRQQENENDVAAIAALRAAVRQQPSLTDAWIGLSVSYTNESFREDAYDALESWLMNSDKYQHILEGSSSSTSRHEKLTNNFLEAARQSAGSDLDADVQVGLGVLFHISEEYHKAVDCFEAALSKRPEDYLLWNKLGATLANSSTSDRAIDAYFHALEINPSYIRARYNLAICCMQMGQYREAAEHLLGALSVQTNNISSVLAETKGGAEEEDFAAMHNVQSSTVWSTLKMLADGHLKRHDLAQACERRDLHAFRADFDF</sequence>
<keyword evidence="11" id="KW-1185">Reference proteome</keyword>
<feature type="compositionally biased region" description="Polar residues" evidence="9">
    <location>
        <begin position="16"/>
        <end position="32"/>
    </location>
</feature>
<evidence type="ECO:0000313" key="10">
    <source>
        <dbReference type="EMBL" id="KND01115.1"/>
    </source>
</evidence>
<dbReference type="GO" id="GO:0005778">
    <property type="term" value="C:peroxisomal membrane"/>
    <property type="evidence" value="ECO:0007669"/>
    <property type="project" value="TreeGrafter"/>
</dbReference>
<dbReference type="GO" id="GO:0005829">
    <property type="term" value="C:cytosol"/>
    <property type="evidence" value="ECO:0007669"/>
    <property type="project" value="TreeGrafter"/>
</dbReference>
<keyword evidence="6 8" id="KW-0802">TPR repeat</keyword>
<evidence type="ECO:0000256" key="4">
    <source>
        <dbReference type="ARBA" id="ARBA00022490"/>
    </source>
</evidence>
<dbReference type="GO" id="GO:0016560">
    <property type="term" value="P:protein import into peroxisome matrix, docking"/>
    <property type="evidence" value="ECO:0007669"/>
    <property type="project" value="TreeGrafter"/>
</dbReference>
<keyword evidence="7" id="KW-0576">Peroxisome</keyword>
<accession>A0A0L0HJR4</accession>
<dbReference type="Proteomes" id="UP000053201">
    <property type="component" value="Unassembled WGS sequence"/>
</dbReference>
<name>A0A0L0HJR4_SPIPD</name>
<dbReference type="OrthoDB" id="10006023at2759"/>